<evidence type="ECO:0000256" key="2">
    <source>
        <dbReference type="ARBA" id="ARBA00022747"/>
    </source>
</evidence>
<dbReference type="RefSeq" id="WP_006771214.1">
    <property type="nucleotide sequence ID" value="NZ_GG667612.1"/>
</dbReference>
<feature type="domain" description="Type I restriction modification DNA specificity" evidence="4">
    <location>
        <begin position="237"/>
        <end position="406"/>
    </location>
</feature>
<dbReference type="InterPro" id="IPR000055">
    <property type="entry name" value="Restrct_endonuc_typeI_TRD"/>
</dbReference>
<gene>
    <name evidence="5" type="ORF">CLOSTHATH_00658</name>
</gene>
<dbReference type="PANTHER" id="PTHR30408">
    <property type="entry name" value="TYPE-1 RESTRICTION ENZYME ECOKI SPECIFICITY PROTEIN"/>
    <property type="match status" value="1"/>
</dbReference>
<dbReference type="GeneID" id="93152501"/>
<protein>
    <submittedName>
        <fullName evidence="5">Type I restriction modification DNA specificity domain protein</fullName>
    </submittedName>
</protein>
<sequence>MARGKKKEENLTLEEKLKQALVPEEEWPYEVPGNWCWVRLKDVAFVITGGTPSKNKPEYYGGTFPFFKPADLDYGRNMVAASEFLSEEGKAVSRCIPAKSTAVCCIGSIGKCGYLCVDGTTNQQINSAIPKVNSLFLYYYCNTILFTKQLRLKASATTISIVNKSKMEQCLFPLPPLREQQRIANHIEEMFYKLDEIKEKTQLVLESSEDRKAAILYKAFSGALTAKWRKHKGVSFEGWITKPLSEVATLQTGLMKGKRNNQKTVLLPYLRVANVQDGYLDLKEIKNIEVDVLKIERYRLKKGDVLFTEGGDFDKLGRSSVWNEEIPDCIHQNHIFVVRTQTDTLDPYFLSLQAGSRYGKTYFIGCSKQTTNLASINSTQLKNFPVLIPTIEEQREIVNILNFFLGKEEQIKQNCLKLLEKIEEIKKSILSRAFRGELGTNNPDEESSIELLKTIL</sequence>
<feature type="domain" description="Type I restriction modification DNA specificity" evidence="4">
    <location>
        <begin position="32"/>
        <end position="205"/>
    </location>
</feature>
<dbReference type="REBASE" id="254133">
    <property type="entry name" value="S.Cha13479ORF657P"/>
</dbReference>
<evidence type="ECO:0000313" key="5">
    <source>
        <dbReference type="EMBL" id="EFD01119.1"/>
    </source>
</evidence>
<dbReference type="GO" id="GO:0003677">
    <property type="term" value="F:DNA binding"/>
    <property type="evidence" value="ECO:0007669"/>
    <property type="project" value="UniProtKB-KW"/>
</dbReference>
<evidence type="ECO:0000313" key="6">
    <source>
        <dbReference type="Proteomes" id="UP000004968"/>
    </source>
</evidence>
<dbReference type="CDD" id="cd17253">
    <property type="entry name" value="RMtype1_S_Eco933I-TRD2-CR2_like"/>
    <property type="match status" value="1"/>
</dbReference>
<keyword evidence="3" id="KW-0238">DNA-binding</keyword>
<evidence type="ECO:0000256" key="1">
    <source>
        <dbReference type="ARBA" id="ARBA00010923"/>
    </source>
</evidence>
<dbReference type="PANTHER" id="PTHR30408:SF12">
    <property type="entry name" value="TYPE I RESTRICTION ENZYME MJAVIII SPECIFICITY SUBUNIT"/>
    <property type="match status" value="1"/>
</dbReference>
<dbReference type="InterPro" id="IPR044946">
    <property type="entry name" value="Restrct_endonuc_typeI_TRD_sf"/>
</dbReference>
<dbReference type="HOGENOM" id="CLU_021095_10_2_9"/>
<comment type="similarity">
    <text evidence="1">Belongs to the type-I restriction system S methylase family.</text>
</comment>
<proteinExistence type="inferred from homology"/>
<evidence type="ECO:0000256" key="3">
    <source>
        <dbReference type="ARBA" id="ARBA00023125"/>
    </source>
</evidence>
<dbReference type="Gene3D" id="3.90.220.20">
    <property type="entry name" value="DNA methylase specificity domains"/>
    <property type="match status" value="2"/>
</dbReference>
<dbReference type="CDD" id="cd17293">
    <property type="entry name" value="RMtype1_S_Ppo21ORF8840P_TRD1-CR1_like"/>
    <property type="match status" value="1"/>
</dbReference>
<dbReference type="SUPFAM" id="SSF116734">
    <property type="entry name" value="DNA methylase specificity domain"/>
    <property type="match status" value="2"/>
</dbReference>
<organism evidence="5 6">
    <name type="scientific">Hungatella hathewayi DSM 13479</name>
    <dbReference type="NCBI Taxonomy" id="566550"/>
    <lineage>
        <taxon>Bacteria</taxon>
        <taxon>Bacillati</taxon>
        <taxon>Bacillota</taxon>
        <taxon>Clostridia</taxon>
        <taxon>Lachnospirales</taxon>
        <taxon>Lachnospiraceae</taxon>
        <taxon>Hungatella</taxon>
    </lineage>
</organism>
<dbReference type="GO" id="GO:0009307">
    <property type="term" value="P:DNA restriction-modification system"/>
    <property type="evidence" value="ECO:0007669"/>
    <property type="project" value="UniProtKB-KW"/>
</dbReference>
<dbReference type="InterPro" id="IPR052021">
    <property type="entry name" value="Type-I_RS_S_subunit"/>
</dbReference>
<keyword evidence="2" id="KW-0680">Restriction system</keyword>
<dbReference type="Pfam" id="PF01420">
    <property type="entry name" value="Methylase_S"/>
    <property type="match status" value="2"/>
</dbReference>
<dbReference type="Proteomes" id="UP000004968">
    <property type="component" value="Unassembled WGS sequence"/>
</dbReference>
<dbReference type="AlphaFoldDB" id="D3AAN7"/>
<evidence type="ECO:0000259" key="4">
    <source>
        <dbReference type="Pfam" id="PF01420"/>
    </source>
</evidence>
<reference evidence="5 6" key="1">
    <citation type="submission" date="2010-01" db="EMBL/GenBank/DDBJ databases">
        <authorList>
            <person name="Weinstock G."/>
            <person name="Sodergren E."/>
            <person name="Clifton S."/>
            <person name="Fulton L."/>
            <person name="Fulton B."/>
            <person name="Courtney L."/>
            <person name="Fronick C."/>
            <person name="Harrison M."/>
            <person name="Strong C."/>
            <person name="Farmer C."/>
            <person name="Delahaunty K."/>
            <person name="Markovic C."/>
            <person name="Hall O."/>
            <person name="Minx P."/>
            <person name="Tomlinson C."/>
            <person name="Mitreva M."/>
            <person name="Nelson J."/>
            <person name="Hou S."/>
            <person name="Wollam A."/>
            <person name="Pepin K.H."/>
            <person name="Johnson M."/>
            <person name="Bhonagiri V."/>
            <person name="Nash W.E."/>
            <person name="Warren W."/>
            <person name="Chinwalla A."/>
            <person name="Mardis E.R."/>
            <person name="Wilson R.K."/>
        </authorList>
    </citation>
    <scope>NUCLEOTIDE SEQUENCE [LARGE SCALE GENOMIC DNA]</scope>
    <source>
        <strain evidence="5 6">DSM 13479</strain>
    </source>
</reference>
<dbReference type="EMBL" id="ACIO01000039">
    <property type="protein sequence ID" value="EFD01119.1"/>
    <property type="molecule type" value="Genomic_DNA"/>
</dbReference>
<comment type="caution">
    <text evidence="5">The sequence shown here is derived from an EMBL/GenBank/DDBJ whole genome shotgun (WGS) entry which is preliminary data.</text>
</comment>
<name>D3AAN7_9FIRM</name>
<accession>D3AAN7</accession>